<reference evidence="1" key="1">
    <citation type="submission" date="2020-05" db="EMBL/GenBank/DDBJ databases">
        <title>Large-scale comparative analyses of tick genomes elucidate their genetic diversity and vector capacities.</title>
        <authorList>
            <person name="Jia N."/>
            <person name="Wang J."/>
            <person name="Shi W."/>
            <person name="Du L."/>
            <person name="Sun Y."/>
            <person name="Zhan W."/>
            <person name="Jiang J."/>
            <person name="Wang Q."/>
            <person name="Zhang B."/>
            <person name="Ji P."/>
            <person name="Sakyi L.B."/>
            <person name="Cui X."/>
            <person name="Yuan T."/>
            <person name="Jiang B."/>
            <person name="Yang W."/>
            <person name="Lam T.T.-Y."/>
            <person name="Chang Q."/>
            <person name="Ding S."/>
            <person name="Wang X."/>
            <person name="Zhu J."/>
            <person name="Ruan X."/>
            <person name="Zhao L."/>
            <person name="Wei J."/>
            <person name="Que T."/>
            <person name="Du C."/>
            <person name="Cheng J."/>
            <person name="Dai P."/>
            <person name="Han X."/>
            <person name="Huang E."/>
            <person name="Gao Y."/>
            <person name="Liu J."/>
            <person name="Shao H."/>
            <person name="Ye R."/>
            <person name="Li L."/>
            <person name="Wei W."/>
            <person name="Wang X."/>
            <person name="Wang C."/>
            <person name="Yang T."/>
            <person name="Huo Q."/>
            <person name="Li W."/>
            <person name="Guo W."/>
            <person name="Chen H."/>
            <person name="Zhou L."/>
            <person name="Ni X."/>
            <person name="Tian J."/>
            <person name="Zhou Y."/>
            <person name="Sheng Y."/>
            <person name="Liu T."/>
            <person name="Pan Y."/>
            <person name="Xia L."/>
            <person name="Li J."/>
            <person name="Zhao F."/>
            <person name="Cao W."/>
        </authorList>
    </citation>
    <scope>NUCLEOTIDE SEQUENCE</scope>
    <source>
        <strain evidence="1">Dsil-2018</strain>
    </source>
</reference>
<comment type="caution">
    <text evidence="1">The sequence shown here is derived from an EMBL/GenBank/DDBJ whole genome shotgun (WGS) entry which is preliminary data.</text>
</comment>
<proteinExistence type="predicted"/>
<name>A0ACB8CYX4_DERSI</name>
<evidence type="ECO:0000313" key="2">
    <source>
        <dbReference type="Proteomes" id="UP000821865"/>
    </source>
</evidence>
<gene>
    <name evidence="1" type="ORF">HPB49_018268</name>
</gene>
<dbReference type="EMBL" id="CM023473">
    <property type="protein sequence ID" value="KAH7954415.1"/>
    <property type="molecule type" value="Genomic_DNA"/>
</dbReference>
<organism evidence="1 2">
    <name type="scientific">Dermacentor silvarum</name>
    <name type="common">Tick</name>
    <dbReference type="NCBI Taxonomy" id="543639"/>
    <lineage>
        <taxon>Eukaryota</taxon>
        <taxon>Metazoa</taxon>
        <taxon>Ecdysozoa</taxon>
        <taxon>Arthropoda</taxon>
        <taxon>Chelicerata</taxon>
        <taxon>Arachnida</taxon>
        <taxon>Acari</taxon>
        <taxon>Parasitiformes</taxon>
        <taxon>Ixodida</taxon>
        <taxon>Ixodoidea</taxon>
        <taxon>Ixodidae</taxon>
        <taxon>Rhipicephalinae</taxon>
        <taxon>Dermacentor</taxon>
    </lineage>
</organism>
<evidence type="ECO:0000313" key="1">
    <source>
        <dbReference type="EMBL" id="KAH7954415.1"/>
    </source>
</evidence>
<sequence>MCWMFACGRAGSVAAYLLSALLDIGLENIELAVMAALAFLSAIILQNLPDVIGHGSLSCTETTRVSVGRDASKLDLEHMKLTLTNSVFLKPKMAEKQEKQGRVNNMAAEREDEQALHHVFTYGTLKYGQPNHHILTNPNNGRATLIATAKTLKKWPLVLVSSYEIPCLLPREGMGHEVFGEMYLVDDRMLETLDGLESHPDVYVRTQEDVVLLSSQPKSCSPDAEANSRSGGLSSTEAGERRKAWIYFIRNAEPEHLLLPFVSCYTWRLDIEFPTATGDKEESLRFLDNQFKPTAVDDSCYRAEA</sequence>
<keyword evidence="2" id="KW-1185">Reference proteome</keyword>
<protein>
    <submittedName>
        <fullName evidence="1">Uncharacterized protein</fullName>
    </submittedName>
</protein>
<dbReference type="Proteomes" id="UP000821865">
    <property type="component" value="Chromosome 4"/>
</dbReference>
<accession>A0ACB8CYX4</accession>